<reference evidence="2 3" key="1">
    <citation type="submission" date="2019-11" db="EMBL/GenBank/DDBJ databases">
        <title>Comparative genomics of hydrocarbon-degrading Desulfosarcina strains.</title>
        <authorList>
            <person name="Watanabe M."/>
            <person name="Kojima H."/>
            <person name="Fukui M."/>
        </authorList>
    </citation>
    <scope>NUCLEOTIDE SEQUENCE [LARGE SCALE GENOMIC DNA]</scope>
    <source>
        <strain evidence="2 3">PP31</strain>
    </source>
</reference>
<dbReference type="KEGG" id="dwd:DSCW_07320"/>
<dbReference type="InterPro" id="IPR009875">
    <property type="entry name" value="PilZ_domain"/>
</dbReference>
<dbReference type="Pfam" id="PF07238">
    <property type="entry name" value="PilZ"/>
    <property type="match status" value="1"/>
</dbReference>
<feature type="domain" description="PilZ" evidence="1">
    <location>
        <begin position="39"/>
        <end position="135"/>
    </location>
</feature>
<dbReference type="SUPFAM" id="SSF141371">
    <property type="entry name" value="PilZ domain-like"/>
    <property type="match status" value="1"/>
</dbReference>
<evidence type="ECO:0000259" key="1">
    <source>
        <dbReference type="Pfam" id="PF07238"/>
    </source>
</evidence>
<dbReference type="EMBL" id="AP021875">
    <property type="protein sequence ID" value="BBO73315.1"/>
    <property type="molecule type" value="Genomic_DNA"/>
</dbReference>
<dbReference type="RefSeq" id="WP_170302114.1">
    <property type="nucleotide sequence ID" value="NZ_AP021875.1"/>
</dbReference>
<evidence type="ECO:0000313" key="2">
    <source>
        <dbReference type="EMBL" id="BBO73315.1"/>
    </source>
</evidence>
<name>A0A5K7YY23_9BACT</name>
<sequence length="139" mass="15982">MVERRKYKRYPMPKGTFAILRSEMKRLRDHDRMSIGEIAMVLYKSEPEVMGQVTDMSLGGLAFRWDAGTLPELGSVELDLIMAEQGIYLHNIPYKTVARETGGKNRKSTARTRRSAFRFTRLDTDLKNRLRGLLAHHVG</sequence>
<accession>A0A5K7YY23</accession>
<dbReference type="Proteomes" id="UP000427769">
    <property type="component" value="Chromosome"/>
</dbReference>
<evidence type="ECO:0000313" key="3">
    <source>
        <dbReference type="Proteomes" id="UP000427769"/>
    </source>
</evidence>
<gene>
    <name evidence="2" type="ORF">DSCW_07320</name>
</gene>
<dbReference type="GO" id="GO:0035438">
    <property type="term" value="F:cyclic-di-GMP binding"/>
    <property type="evidence" value="ECO:0007669"/>
    <property type="project" value="InterPro"/>
</dbReference>
<keyword evidence="3" id="KW-1185">Reference proteome</keyword>
<dbReference type="Gene3D" id="2.40.10.220">
    <property type="entry name" value="predicted glycosyltransferase like domains"/>
    <property type="match status" value="1"/>
</dbReference>
<protein>
    <recommendedName>
        <fullName evidence="1">PilZ domain-containing protein</fullName>
    </recommendedName>
</protein>
<organism evidence="2 3">
    <name type="scientific">Desulfosarcina widdelii</name>
    <dbReference type="NCBI Taxonomy" id="947919"/>
    <lineage>
        <taxon>Bacteria</taxon>
        <taxon>Pseudomonadati</taxon>
        <taxon>Thermodesulfobacteriota</taxon>
        <taxon>Desulfobacteria</taxon>
        <taxon>Desulfobacterales</taxon>
        <taxon>Desulfosarcinaceae</taxon>
        <taxon>Desulfosarcina</taxon>
    </lineage>
</organism>
<dbReference type="AlphaFoldDB" id="A0A5K7YY23"/>
<proteinExistence type="predicted"/>